<name>A0ACB7ZJL3_9ERIC</name>
<keyword evidence="2" id="KW-1185">Reference proteome</keyword>
<dbReference type="EMBL" id="CM037159">
    <property type="protein sequence ID" value="KAH7865310.1"/>
    <property type="molecule type" value="Genomic_DNA"/>
</dbReference>
<dbReference type="Proteomes" id="UP000828048">
    <property type="component" value="Chromosome 9"/>
</dbReference>
<protein>
    <submittedName>
        <fullName evidence="1">Uncharacterized protein</fullName>
    </submittedName>
</protein>
<sequence>MVSYQGTETIEGLYFDMHHVSEEDSHHGMEKDSLFRENFGVSNLKRPRFEELNHESLIAEQGNSLKRRCLSLFTWRPTNKIGRSSDQMYGSNVVEVQGRFKLEPIENANSKIIEKMGLSSELETMGGLEMNLYNQFNAWNLPFKGPLQAITTYAIMLAIKSTTDVAVNNMTKGLKWAYSPFFICIPPVDSMAVWLSYLKVGNPLILEACDEVNVSAGILYDYGLVKEIGVQIVYYDEPEEKGRLEH</sequence>
<organism evidence="1 2">
    <name type="scientific">Vaccinium darrowii</name>
    <dbReference type="NCBI Taxonomy" id="229202"/>
    <lineage>
        <taxon>Eukaryota</taxon>
        <taxon>Viridiplantae</taxon>
        <taxon>Streptophyta</taxon>
        <taxon>Embryophyta</taxon>
        <taxon>Tracheophyta</taxon>
        <taxon>Spermatophyta</taxon>
        <taxon>Magnoliopsida</taxon>
        <taxon>eudicotyledons</taxon>
        <taxon>Gunneridae</taxon>
        <taxon>Pentapetalae</taxon>
        <taxon>asterids</taxon>
        <taxon>Ericales</taxon>
        <taxon>Ericaceae</taxon>
        <taxon>Vaccinioideae</taxon>
        <taxon>Vaccinieae</taxon>
        <taxon>Vaccinium</taxon>
    </lineage>
</organism>
<comment type="caution">
    <text evidence="1">The sequence shown here is derived from an EMBL/GenBank/DDBJ whole genome shotgun (WGS) entry which is preliminary data.</text>
</comment>
<proteinExistence type="predicted"/>
<accession>A0ACB7ZJL3</accession>
<evidence type="ECO:0000313" key="1">
    <source>
        <dbReference type="EMBL" id="KAH7865310.1"/>
    </source>
</evidence>
<reference evidence="1 2" key="1">
    <citation type="journal article" date="2021" name="Hortic Res">
        <title>High-quality reference genome and annotation aids understanding of berry development for evergreen blueberry (Vaccinium darrowii).</title>
        <authorList>
            <person name="Yu J."/>
            <person name="Hulse-Kemp A.M."/>
            <person name="Babiker E."/>
            <person name="Staton M."/>
        </authorList>
    </citation>
    <scope>NUCLEOTIDE SEQUENCE [LARGE SCALE GENOMIC DNA]</scope>
    <source>
        <strain evidence="2">cv. NJ 8807/NJ 8810</strain>
        <tissue evidence="1">Young leaf</tissue>
    </source>
</reference>
<evidence type="ECO:0000313" key="2">
    <source>
        <dbReference type="Proteomes" id="UP000828048"/>
    </source>
</evidence>
<gene>
    <name evidence="1" type="ORF">Vadar_004948</name>
</gene>